<dbReference type="EMBL" id="AVOT02002604">
    <property type="protein sequence ID" value="MBW0470930.1"/>
    <property type="molecule type" value="Genomic_DNA"/>
</dbReference>
<evidence type="ECO:0000313" key="3">
    <source>
        <dbReference type="Proteomes" id="UP000765509"/>
    </source>
</evidence>
<gene>
    <name evidence="2" type="ORF">O181_010645</name>
</gene>
<feature type="compositionally biased region" description="Polar residues" evidence="1">
    <location>
        <begin position="68"/>
        <end position="78"/>
    </location>
</feature>
<feature type="compositionally biased region" description="Basic residues" evidence="1">
    <location>
        <begin position="24"/>
        <end position="36"/>
    </location>
</feature>
<feature type="region of interest" description="Disordered" evidence="1">
    <location>
        <begin position="1"/>
        <end position="85"/>
    </location>
</feature>
<dbReference type="AlphaFoldDB" id="A0A9Q3BTM2"/>
<keyword evidence="3" id="KW-1185">Reference proteome</keyword>
<dbReference type="Proteomes" id="UP000765509">
    <property type="component" value="Unassembled WGS sequence"/>
</dbReference>
<evidence type="ECO:0000313" key="2">
    <source>
        <dbReference type="EMBL" id="MBW0470930.1"/>
    </source>
</evidence>
<sequence length="85" mass="9831">MSPVHLSNLGIPRTQLEDRQGLLRTRRPWSGHHGHYNRWQDTEVKNTHTAIHPQIKWKPQTRGLEGYGSSSSAPTTPQRFIPMEH</sequence>
<reference evidence="2" key="1">
    <citation type="submission" date="2021-03" db="EMBL/GenBank/DDBJ databases">
        <title>Draft genome sequence of rust myrtle Austropuccinia psidii MF-1, a brazilian biotype.</title>
        <authorList>
            <person name="Quecine M.C."/>
            <person name="Pachon D.M.R."/>
            <person name="Bonatelli M.L."/>
            <person name="Correr F.H."/>
            <person name="Franceschini L.M."/>
            <person name="Leite T.F."/>
            <person name="Margarido G.R.A."/>
            <person name="Almeida C.A."/>
            <person name="Ferrarezi J.A."/>
            <person name="Labate C.A."/>
        </authorList>
    </citation>
    <scope>NUCLEOTIDE SEQUENCE</scope>
    <source>
        <strain evidence="2">MF-1</strain>
    </source>
</reference>
<name>A0A9Q3BTM2_9BASI</name>
<comment type="caution">
    <text evidence="2">The sequence shown here is derived from an EMBL/GenBank/DDBJ whole genome shotgun (WGS) entry which is preliminary data.</text>
</comment>
<protein>
    <submittedName>
        <fullName evidence="2">Uncharacterized protein</fullName>
    </submittedName>
</protein>
<evidence type="ECO:0000256" key="1">
    <source>
        <dbReference type="SAM" id="MobiDB-lite"/>
    </source>
</evidence>
<proteinExistence type="predicted"/>
<organism evidence="2 3">
    <name type="scientific">Austropuccinia psidii MF-1</name>
    <dbReference type="NCBI Taxonomy" id="1389203"/>
    <lineage>
        <taxon>Eukaryota</taxon>
        <taxon>Fungi</taxon>
        <taxon>Dikarya</taxon>
        <taxon>Basidiomycota</taxon>
        <taxon>Pucciniomycotina</taxon>
        <taxon>Pucciniomycetes</taxon>
        <taxon>Pucciniales</taxon>
        <taxon>Sphaerophragmiaceae</taxon>
        <taxon>Austropuccinia</taxon>
    </lineage>
</organism>
<accession>A0A9Q3BTM2</accession>